<sequence>MGVLPCPDGHRWMIAAPSSGILGTMHPGATPLVAVLTLALPVIVAACAPASPGPPGPAGKAAAPPDTPALAVASAPSGPGTPGLAGAASSGAARADGAQGAAPSPAPTEPAPAISADEAEAILFPGDAAAHRDAIDACRRGNDGTAAAKSPAHERIRCLLALRYQGDPQAAASATALFDQNGSVAGLEREHMMDGGYRGMLHLVPELPVRAERRHLEWTVSAIADFDAFVADLAAAASSPVRYRHRALALRYFRSVRARTPSAYASGWTVAYNLSGSLHRSADDVRETLFHELFHLNDGAHGGWSQAALSPIYDGIVARCGTKITCLTPYSPNETIVKGGTYYSFQPGNGVVEYAAELAIRYYREQRAALRGKPLAKAPFKCGPPENARAWSLLAGEFFGGADRVAPCREGPPAAP</sequence>
<dbReference type="EMBL" id="AM746676">
    <property type="protein sequence ID" value="CAN93242.1"/>
    <property type="molecule type" value="Genomic_DNA"/>
</dbReference>
<dbReference type="STRING" id="448385.sce3083"/>
<dbReference type="AlphaFoldDB" id="A9GIB2"/>
<feature type="compositionally biased region" description="Low complexity" evidence="1">
    <location>
        <begin position="58"/>
        <end position="103"/>
    </location>
</feature>
<keyword evidence="3" id="KW-1185">Reference proteome</keyword>
<name>A9GIB2_SORC5</name>
<accession>A9GIB2</accession>
<proteinExistence type="predicted"/>
<dbReference type="KEGG" id="scl:sce3083"/>
<dbReference type="BioCyc" id="SCEL448385:SCE_RS15805-MONOMER"/>
<reference evidence="2 3" key="1">
    <citation type="journal article" date="2007" name="Nat. Biotechnol.">
        <title>Complete genome sequence of the myxobacterium Sorangium cellulosum.</title>
        <authorList>
            <person name="Schneiker S."/>
            <person name="Perlova O."/>
            <person name="Kaiser O."/>
            <person name="Gerth K."/>
            <person name="Alici A."/>
            <person name="Altmeyer M.O."/>
            <person name="Bartels D."/>
            <person name="Bekel T."/>
            <person name="Beyer S."/>
            <person name="Bode E."/>
            <person name="Bode H.B."/>
            <person name="Bolten C.J."/>
            <person name="Choudhuri J.V."/>
            <person name="Doss S."/>
            <person name="Elnakady Y.A."/>
            <person name="Frank B."/>
            <person name="Gaigalat L."/>
            <person name="Goesmann A."/>
            <person name="Groeger C."/>
            <person name="Gross F."/>
            <person name="Jelsbak L."/>
            <person name="Jelsbak L."/>
            <person name="Kalinowski J."/>
            <person name="Kegler C."/>
            <person name="Knauber T."/>
            <person name="Konietzny S."/>
            <person name="Kopp M."/>
            <person name="Krause L."/>
            <person name="Krug D."/>
            <person name="Linke B."/>
            <person name="Mahmud T."/>
            <person name="Martinez-Arias R."/>
            <person name="McHardy A.C."/>
            <person name="Merai M."/>
            <person name="Meyer F."/>
            <person name="Mormann S."/>
            <person name="Munoz-Dorado J."/>
            <person name="Perez J."/>
            <person name="Pradella S."/>
            <person name="Rachid S."/>
            <person name="Raddatz G."/>
            <person name="Rosenau F."/>
            <person name="Rueckert C."/>
            <person name="Sasse F."/>
            <person name="Scharfe M."/>
            <person name="Schuster S.C."/>
            <person name="Suen G."/>
            <person name="Treuner-Lange A."/>
            <person name="Velicer G.J."/>
            <person name="Vorholter F.-J."/>
            <person name="Weissman K.J."/>
            <person name="Welch R.D."/>
            <person name="Wenzel S.C."/>
            <person name="Whitworth D.E."/>
            <person name="Wilhelm S."/>
            <person name="Wittmann C."/>
            <person name="Bloecker H."/>
            <person name="Puehler A."/>
            <person name="Mueller R."/>
        </authorList>
    </citation>
    <scope>NUCLEOTIDE SEQUENCE [LARGE SCALE GENOMIC DNA]</scope>
    <source>
        <strain evidence="3">So ce56</strain>
    </source>
</reference>
<protein>
    <submittedName>
        <fullName evidence="2">Uncharacterized protein</fullName>
    </submittedName>
</protein>
<evidence type="ECO:0000313" key="3">
    <source>
        <dbReference type="Proteomes" id="UP000002139"/>
    </source>
</evidence>
<evidence type="ECO:0000256" key="1">
    <source>
        <dbReference type="SAM" id="MobiDB-lite"/>
    </source>
</evidence>
<dbReference type="HOGENOM" id="CLU_623890_0_0_7"/>
<evidence type="ECO:0000313" key="2">
    <source>
        <dbReference type="EMBL" id="CAN93242.1"/>
    </source>
</evidence>
<gene>
    <name evidence="2" type="ordered locus">sce3083</name>
</gene>
<dbReference type="Proteomes" id="UP000002139">
    <property type="component" value="Chromosome"/>
</dbReference>
<feature type="region of interest" description="Disordered" evidence="1">
    <location>
        <begin position="53"/>
        <end position="112"/>
    </location>
</feature>
<organism evidence="2 3">
    <name type="scientific">Sorangium cellulosum (strain So ce56)</name>
    <name type="common">Polyangium cellulosum (strain So ce56)</name>
    <dbReference type="NCBI Taxonomy" id="448385"/>
    <lineage>
        <taxon>Bacteria</taxon>
        <taxon>Pseudomonadati</taxon>
        <taxon>Myxococcota</taxon>
        <taxon>Polyangia</taxon>
        <taxon>Polyangiales</taxon>
        <taxon>Polyangiaceae</taxon>
        <taxon>Sorangium</taxon>
    </lineage>
</organism>